<dbReference type="Proteomes" id="UP000828390">
    <property type="component" value="Unassembled WGS sequence"/>
</dbReference>
<comment type="caution">
    <text evidence="1">The sequence shown here is derived from an EMBL/GenBank/DDBJ whole genome shotgun (WGS) entry which is preliminary data.</text>
</comment>
<evidence type="ECO:0000313" key="2">
    <source>
        <dbReference type="Proteomes" id="UP000828390"/>
    </source>
</evidence>
<keyword evidence="2" id="KW-1185">Reference proteome</keyword>
<reference evidence="1" key="1">
    <citation type="journal article" date="2019" name="bioRxiv">
        <title>The Genome of the Zebra Mussel, Dreissena polymorpha: A Resource for Invasive Species Research.</title>
        <authorList>
            <person name="McCartney M.A."/>
            <person name="Auch B."/>
            <person name="Kono T."/>
            <person name="Mallez S."/>
            <person name="Zhang Y."/>
            <person name="Obille A."/>
            <person name="Becker A."/>
            <person name="Abrahante J.E."/>
            <person name="Garbe J."/>
            <person name="Badalamenti J.P."/>
            <person name="Herman A."/>
            <person name="Mangelson H."/>
            <person name="Liachko I."/>
            <person name="Sullivan S."/>
            <person name="Sone E.D."/>
            <person name="Koren S."/>
            <person name="Silverstein K.A.T."/>
            <person name="Beckman K.B."/>
            <person name="Gohl D.M."/>
        </authorList>
    </citation>
    <scope>NUCLEOTIDE SEQUENCE</scope>
    <source>
        <strain evidence="1">Duluth1</strain>
        <tissue evidence="1">Whole animal</tissue>
    </source>
</reference>
<accession>A0A9D3YZ78</accession>
<name>A0A9D3YZ78_DREPO</name>
<protein>
    <submittedName>
        <fullName evidence="1">Uncharacterized protein</fullName>
    </submittedName>
</protein>
<organism evidence="1 2">
    <name type="scientific">Dreissena polymorpha</name>
    <name type="common">Zebra mussel</name>
    <name type="synonym">Mytilus polymorpha</name>
    <dbReference type="NCBI Taxonomy" id="45954"/>
    <lineage>
        <taxon>Eukaryota</taxon>
        <taxon>Metazoa</taxon>
        <taxon>Spiralia</taxon>
        <taxon>Lophotrochozoa</taxon>
        <taxon>Mollusca</taxon>
        <taxon>Bivalvia</taxon>
        <taxon>Autobranchia</taxon>
        <taxon>Heteroconchia</taxon>
        <taxon>Euheterodonta</taxon>
        <taxon>Imparidentia</taxon>
        <taxon>Neoheterodontei</taxon>
        <taxon>Myida</taxon>
        <taxon>Dreissenoidea</taxon>
        <taxon>Dreissenidae</taxon>
        <taxon>Dreissena</taxon>
    </lineage>
</organism>
<dbReference type="EMBL" id="JAIWYP010000014">
    <property type="protein sequence ID" value="KAH3707159.1"/>
    <property type="molecule type" value="Genomic_DNA"/>
</dbReference>
<dbReference type="AlphaFoldDB" id="A0A9D3YZ78"/>
<sequence>MQCLKLFENETSYSIAHHRICFNISVEIRKFILAEKAKKVQAVENNLSRCTLTEASHARARYVGGYCIAKMRHKYINKKACHRFLSKPSAEDIYQNAKCALNILDCIIIDEQGIHSTPSEPGSLVDVSKRQNLHRGLTNITDRLFKFFINLTVKCLGFFIDKNVNILGADMFKVCQKQILSSIPLYEEFLRCCTEKEEVNMDDMSIEGIVQSAILKVSQYESIYESVIKHYIMVMLNQFRKDALDVLQVERNGP</sequence>
<proteinExistence type="predicted"/>
<evidence type="ECO:0000313" key="1">
    <source>
        <dbReference type="EMBL" id="KAH3707159.1"/>
    </source>
</evidence>
<reference evidence="1" key="2">
    <citation type="submission" date="2020-11" db="EMBL/GenBank/DDBJ databases">
        <authorList>
            <person name="McCartney M.A."/>
            <person name="Auch B."/>
            <person name="Kono T."/>
            <person name="Mallez S."/>
            <person name="Becker A."/>
            <person name="Gohl D.M."/>
            <person name="Silverstein K.A.T."/>
            <person name="Koren S."/>
            <person name="Bechman K.B."/>
            <person name="Herman A."/>
            <person name="Abrahante J.E."/>
            <person name="Garbe J."/>
        </authorList>
    </citation>
    <scope>NUCLEOTIDE SEQUENCE</scope>
    <source>
        <strain evidence="1">Duluth1</strain>
        <tissue evidence="1">Whole animal</tissue>
    </source>
</reference>
<gene>
    <name evidence="1" type="ORF">DPMN_066556</name>
</gene>